<evidence type="ECO:0000256" key="4">
    <source>
        <dbReference type="SAM" id="MobiDB-lite"/>
    </source>
</evidence>
<sequence length="964" mass="111596">MDNSVNERRLRSVFDAIDLGNNKKALQEVEKVLKKTPNLKTGLALKALALIRLGRETESQIIIDELEKNPDDDSTLQVMTYCYRELDQLDKICTIYSNAAKKQPGNEELLTQLFMAHVRVNDYKSQQAVALQLFKAKPKNPYYFWAIMSIVLQALRGPDSKDKEKSKVLLSLAQRMIDKLIKEDKIEAEQEVQLYINILEYQEKYEDVLNFLQTNVCTNFFPSAPISIKIEIFKKLKKWNDLMLLAKELLEEDPDRWDYYQDYLLSCFELIKTGDNSIINICFNFISELIKASTKVRGPYLARLEMFKRMRDNKLDPESLMGEYEVLLLDYFRIFGNKKCCVNDLKLFLEYLDTDRRSQFASKLLQDTGINSTSLPQNKDQLQKHICSLQISRLCGSQLSLSVEHLQALYSALTLHYEHSFSAFDKDLLSTDIATSDQYAILAAHVMYDLAIKLNSSERLVETLQFLNYLLRNSPSNFHAKLLCLQIFHILGCPLGAHKIYDALDVKHVQLDSMGYLHCAHLPLSGINTLSKPIYDQTLKFFTASYKDSLEYLAMSYKFGSFSKLQEFMDFREKLSNSLHYSMISVEALLQEIVCLNGNHQQNYLQFQNMRIEPNEDRIKYEELTDNRDLNVMLRWDPIYDEKQESVYDKIKEIEKESFIQDTELLQLRSSLLRLVAASVDLIHLPYGNINSNTKEHNGHNTSIEGVDENYKIILESWIELNSRLKKSNYQRTSSQFLVNLLPSRLHYIIQLPYDKVFTSLGKFVYNLWMSNDKAKVFAKDIQDAFIEIKNSLENLKPIGDNPQSIFEYRDIQSNFIGFVEIMSLCSFVLSNCYEKYNQNQSQSSSSKKKKQTSNVNDNTNTLSLKEKGVLILDVIKELKNLLSLAESCLVKLKPQRIEKTLNEYLASLSIIPKESKKVNQPDSTTTVLSIDIDIHTIFDESYHQTVKELSLLIKDKLKLINVK</sequence>
<dbReference type="PANTHER" id="PTHR22767:SF3">
    <property type="entry name" value="N-ALPHA-ACETYLTRANSFERASE 25, NATB AUXILIARY SUBUNIT"/>
    <property type="match status" value="1"/>
</dbReference>
<comment type="caution">
    <text evidence="5">The sequence shown here is derived from an EMBL/GenBank/DDBJ whole genome shotgun (WGS) entry which is preliminary data.</text>
</comment>
<keyword evidence="2" id="KW-0802">TPR repeat</keyword>
<dbReference type="EMBL" id="JADBJN010000002">
    <property type="protein sequence ID" value="KAG5676038.1"/>
    <property type="molecule type" value="Genomic_DNA"/>
</dbReference>
<comment type="similarity">
    <text evidence="1">Belongs to the MDM20/NAA25 family.</text>
</comment>
<evidence type="ECO:0000256" key="1">
    <source>
        <dbReference type="ARBA" id="ARBA00006298"/>
    </source>
</evidence>
<evidence type="ECO:0000256" key="3">
    <source>
        <dbReference type="ARBA" id="ARBA00029872"/>
    </source>
</evidence>
<evidence type="ECO:0000313" key="5">
    <source>
        <dbReference type="EMBL" id="KAG5676038.1"/>
    </source>
</evidence>
<organism evidence="5 6">
    <name type="scientific">Polypedilum vanderplanki</name>
    <name type="common">Sleeping chironomid midge</name>
    <dbReference type="NCBI Taxonomy" id="319348"/>
    <lineage>
        <taxon>Eukaryota</taxon>
        <taxon>Metazoa</taxon>
        <taxon>Ecdysozoa</taxon>
        <taxon>Arthropoda</taxon>
        <taxon>Hexapoda</taxon>
        <taxon>Insecta</taxon>
        <taxon>Pterygota</taxon>
        <taxon>Neoptera</taxon>
        <taxon>Endopterygota</taxon>
        <taxon>Diptera</taxon>
        <taxon>Nematocera</taxon>
        <taxon>Chironomoidea</taxon>
        <taxon>Chironomidae</taxon>
        <taxon>Chironominae</taxon>
        <taxon>Polypedilum</taxon>
        <taxon>Polypedilum</taxon>
    </lineage>
</organism>
<evidence type="ECO:0000256" key="2">
    <source>
        <dbReference type="ARBA" id="ARBA00022803"/>
    </source>
</evidence>
<dbReference type="Gene3D" id="1.25.40.1040">
    <property type="match status" value="1"/>
</dbReference>
<dbReference type="PANTHER" id="PTHR22767">
    <property type="entry name" value="N-TERMINAL ACETYLTRANSFERASE-RELATED"/>
    <property type="match status" value="1"/>
</dbReference>
<evidence type="ECO:0000313" key="6">
    <source>
        <dbReference type="Proteomes" id="UP001107558"/>
    </source>
</evidence>
<gene>
    <name evidence="5" type="ORF">PVAND_005893</name>
</gene>
<dbReference type="AlphaFoldDB" id="A0A9J6C3E1"/>
<dbReference type="OrthoDB" id="1874341at2759"/>
<accession>A0A9J6C3E1</accession>
<dbReference type="SUPFAM" id="SSF48452">
    <property type="entry name" value="TPR-like"/>
    <property type="match status" value="1"/>
</dbReference>
<feature type="region of interest" description="Disordered" evidence="4">
    <location>
        <begin position="841"/>
        <end position="860"/>
    </location>
</feature>
<reference evidence="5" key="1">
    <citation type="submission" date="2021-03" db="EMBL/GenBank/DDBJ databases">
        <title>Chromosome level genome of the anhydrobiotic midge Polypedilum vanderplanki.</title>
        <authorList>
            <person name="Yoshida Y."/>
            <person name="Kikawada T."/>
            <person name="Gusev O."/>
        </authorList>
    </citation>
    <scope>NUCLEOTIDE SEQUENCE</scope>
    <source>
        <strain evidence="5">NIAS01</strain>
        <tissue evidence="5">Whole body or cell culture</tissue>
    </source>
</reference>
<protein>
    <recommendedName>
        <fullName evidence="3">N-terminal acetyltransferase B complex subunit MDM20 homolog</fullName>
    </recommendedName>
</protein>
<dbReference type="Pfam" id="PF09797">
    <property type="entry name" value="NatB_MDM20"/>
    <property type="match status" value="1"/>
</dbReference>
<proteinExistence type="inferred from homology"/>
<dbReference type="InterPro" id="IPR011990">
    <property type="entry name" value="TPR-like_helical_dom_sf"/>
</dbReference>
<dbReference type="InterPro" id="IPR019183">
    <property type="entry name" value="NAA25_NatB_aux_su"/>
</dbReference>
<keyword evidence="6" id="KW-1185">Reference proteome</keyword>
<name>A0A9J6C3E1_POLVA</name>
<dbReference type="Proteomes" id="UP001107558">
    <property type="component" value="Chromosome 2"/>
</dbReference>
<dbReference type="GO" id="GO:0031416">
    <property type="term" value="C:NatB complex"/>
    <property type="evidence" value="ECO:0007669"/>
    <property type="project" value="TreeGrafter"/>
</dbReference>